<comment type="caution">
    <text evidence="2">The sequence shown here is derived from an EMBL/GenBank/DDBJ whole genome shotgun (WGS) entry which is preliminary data.</text>
</comment>
<evidence type="ECO:0000313" key="2">
    <source>
        <dbReference type="EMBL" id="KAK4110991.1"/>
    </source>
</evidence>
<dbReference type="GeneID" id="89932944"/>
<reference evidence="2" key="1">
    <citation type="journal article" date="2023" name="Mol. Phylogenet. Evol.">
        <title>Genome-scale phylogeny and comparative genomics of the fungal order Sordariales.</title>
        <authorList>
            <person name="Hensen N."/>
            <person name="Bonometti L."/>
            <person name="Westerberg I."/>
            <person name="Brannstrom I.O."/>
            <person name="Guillou S."/>
            <person name="Cros-Aarteil S."/>
            <person name="Calhoun S."/>
            <person name="Haridas S."/>
            <person name="Kuo A."/>
            <person name="Mondo S."/>
            <person name="Pangilinan J."/>
            <person name="Riley R."/>
            <person name="LaButti K."/>
            <person name="Andreopoulos B."/>
            <person name="Lipzen A."/>
            <person name="Chen C."/>
            <person name="Yan M."/>
            <person name="Daum C."/>
            <person name="Ng V."/>
            <person name="Clum A."/>
            <person name="Steindorff A."/>
            <person name="Ohm R.A."/>
            <person name="Martin F."/>
            <person name="Silar P."/>
            <person name="Natvig D.O."/>
            <person name="Lalanne C."/>
            <person name="Gautier V."/>
            <person name="Ament-Velasquez S.L."/>
            <person name="Kruys A."/>
            <person name="Hutchinson M.I."/>
            <person name="Powell A.J."/>
            <person name="Barry K."/>
            <person name="Miller A.N."/>
            <person name="Grigoriev I.V."/>
            <person name="Debuchy R."/>
            <person name="Gladieux P."/>
            <person name="Hiltunen Thoren M."/>
            <person name="Johannesson H."/>
        </authorList>
    </citation>
    <scope>NUCLEOTIDE SEQUENCE</scope>
    <source>
        <strain evidence="2">CBS 508.74</strain>
    </source>
</reference>
<dbReference type="AlphaFoldDB" id="A0AAN6QKC1"/>
<gene>
    <name evidence="2" type="ORF">N656DRAFT_189435</name>
</gene>
<keyword evidence="3" id="KW-1185">Reference proteome</keyword>
<feature type="region of interest" description="Disordered" evidence="1">
    <location>
        <begin position="98"/>
        <end position="117"/>
    </location>
</feature>
<sequence>MTTQLILAKTTAQPYSSTFQGCSPFKNTPLPSHAPTQIQEPLHFLPHQSILLTSHTQLLSLLGQILRSRSRARSTPRHRDSAPASRFKHHTHCVILPIGDKEGPSSSSVARSPVSSVSKTRSKVAPRSFSLFRLAAETPSPTSKARYFLLQILITG</sequence>
<evidence type="ECO:0000313" key="3">
    <source>
        <dbReference type="Proteomes" id="UP001302812"/>
    </source>
</evidence>
<proteinExistence type="predicted"/>
<organism evidence="2 3">
    <name type="scientific">Canariomyces notabilis</name>
    <dbReference type="NCBI Taxonomy" id="2074819"/>
    <lineage>
        <taxon>Eukaryota</taxon>
        <taxon>Fungi</taxon>
        <taxon>Dikarya</taxon>
        <taxon>Ascomycota</taxon>
        <taxon>Pezizomycotina</taxon>
        <taxon>Sordariomycetes</taxon>
        <taxon>Sordariomycetidae</taxon>
        <taxon>Sordariales</taxon>
        <taxon>Chaetomiaceae</taxon>
        <taxon>Canariomyces</taxon>
    </lineage>
</organism>
<reference evidence="2" key="2">
    <citation type="submission" date="2023-05" db="EMBL/GenBank/DDBJ databases">
        <authorList>
            <consortium name="Lawrence Berkeley National Laboratory"/>
            <person name="Steindorff A."/>
            <person name="Hensen N."/>
            <person name="Bonometti L."/>
            <person name="Westerberg I."/>
            <person name="Brannstrom I.O."/>
            <person name="Guillou S."/>
            <person name="Cros-Aarteil S."/>
            <person name="Calhoun S."/>
            <person name="Haridas S."/>
            <person name="Kuo A."/>
            <person name="Mondo S."/>
            <person name="Pangilinan J."/>
            <person name="Riley R."/>
            <person name="Labutti K."/>
            <person name="Andreopoulos B."/>
            <person name="Lipzen A."/>
            <person name="Chen C."/>
            <person name="Yanf M."/>
            <person name="Daum C."/>
            <person name="Ng V."/>
            <person name="Clum A."/>
            <person name="Ohm R."/>
            <person name="Martin F."/>
            <person name="Silar P."/>
            <person name="Natvig D."/>
            <person name="Lalanne C."/>
            <person name="Gautier V."/>
            <person name="Ament-Velasquez S.L."/>
            <person name="Kruys A."/>
            <person name="Hutchinson M.I."/>
            <person name="Powell A.J."/>
            <person name="Barry K."/>
            <person name="Miller A.N."/>
            <person name="Grigoriev I.V."/>
            <person name="Debuchy R."/>
            <person name="Gladieux P."/>
            <person name="Thoren M.H."/>
            <person name="Johannesson H."/>
        </authorList>
    </citation>
    <scope>NUCLEOTIDE SEQUENCE</scope>
    <source>
        <strain evidence="2">CBS 508.74</strain>
    </source>
</reference>
<evidence type="ECO:0000256" key="1">
    <source>
        <dbReference type="SAM" id="MobiDB-lite"/>
    </source>
</evidence>
<accession>A0AAN6QKC1</accession>
<dbReference type="Proteomes" id="UP001302812">
    <property type="component" value="Unassembled WGS sequence"/>
</dbReference>
<protein>
    <submittedName>
        <fullName evidence="2">Uncharacterized protein</fullName>
    </submittedName>
</protein>
<dbReference type="RefSeq" id="XP_064668561.1">
    <property type="nucleotide sequence ID" value="XM_064808821.1"/>
</dbReference>
<feature type="compositionally biased region" description="Low complexity" evidence="1">
    <location>
        <begin position="105"/>
        <end position="117"/>
    </location>
</feature>
<dbReference type="EMBL" id="MU853348">
    <property type="protein sequence ID" value="KAK4110991.1"/>
    <property type="molecule type" value="Genomic_DNA"/>
</dbReference>
<name>A0AAN6QKC1_9PEZI</name>